<sequence>MYARFDFLATWSRMRCQEERTWLAVIPVSTIAIGVVAGATGAEAFSVIGAATIGIDEVTSPPIPIRRSKRSIRASEPTSVAFAAGTKIFAHISSRCSFGLVAPVMLDKESLTLAAA</sequence>
<keyword evidence="1" id="KW-0812">Transmembrane</keyword>
<evidence type="ECO:0000256" key="1">
    <source>
        <dbReference type="SAM" id="Phobius"/>
    </source>
</evidence>
<organism evidence="2">
    <name type="scientific">freshwater metagenome</name>
    <dbReference type="NCBI Taxonomy" id="449393"/>
    <lineage>
        <taxon>unclassified sequences</taxon>
        <taxon>metagenomes</taxon>
        <taxon>ecological metagenomes</taxon>
    </lineage>
</organism>
<reference evidence="2" key="1">
    <citation type="submission" date="2020-05" db="EMBL/GenBank/DDBJ databases">
        <authorList>
            <person name="Chiriac C."/>
            <person name="Salcher M."/>
            <person name="Ghai R."/>
            <person name="Kavagutti S V."/>
        </authorList>
    </citation>
    <scope>NUCLEOTIDE SEQUENCE</scope>
</reference>
<dbReference type="AlphaFoldDB" id="A0A6J6CCZ2"/>
<accession>A0A6J6CCZ2</accession>
<evidence type="ECO:0000313" key="2">
    <source>
        <dbReference type="EMBL" id="CAB4547958.1"/>
    </source>
</evidence>
<keyword evidence="1" id="KW-0472">Membrane</keyword>
<protein>
    <submittedName>
        <fullName evidence="2">Unannotated protein</fullName>
    </submittedName>
</protein>
<keyword evidence="1" id="KW-1133">Transmembrane helix</keyword>
<gene>
    <name evidence="2" type="ORF">UFOPK1433_00924</name>
</gene>
<name>A0A6J6CCZ2_9ZZZZ</name>
<proteinExistence type="predicted"/>
<dbReference type="EMBL" id="CAEZSN010000110">
    <property type="protein sequence ID" value="CAB4547958.1"/>
    <property type="molecule type" value="Genomic_DNA"/>
</dbReference>
<feature type="transmembrane region" description="Helical" evidence="1">
    <location>
        <begin position="21"/>
        <end position="42"/>
    </location>
</feature>